<dbReference type="Pfam" id="PF06202">
    <property type="entry name" value="GDE_C"/>
    <property type="match status" value="1"/>
</dbReference>
<dbReference type="GO" id="GO:0005980">
    <property type="term" value="P:glycogen catabolic process"/>
    <property type="evidence" value="ECO:0007669"/>
    <property type="project" value="InterPro"/>
</dbReference>
<gene>
    <name evidence="3" type="ORF">KME32_22385</name>
</gene>
<dbReference type="NCBIfam" id="TIGR01561">
    <property type="entry name" value="gde_arch"/>
    <property type="match status" value="1"/>
</dbReference>
<accession>A0A951UHN5</accession>
<dbReference type="InterPro" id="IPR006451">
    <property type="entry name" value="Glycogen_debranch_arc"/>
</dbReference>
<dbReference type="Pfam" id="PF12439">
    <property type="entry name" value="GDE_N"/>
    <property type="match status" value="1"/>
</dbReference>
<proteinExistence type="predicted"/>
<comment type="caution">
    <text evidence="3">The sequence shown here is derived from an EMBL/GenBank/DDBJ whole genome shotgun (WGS) entry which is preliminary data.</text>
</comment>
<dbReference type="InterPro" id="IPR010401">
    <property type="entry name" value="AGL/Gdb1"/>
</dbReference>
<dbReference type="PANTHER" id="PTHR10569:SF2">
    <property type="entry name" value="GLYCOGEN DEBRANCHING ENZYME"/>
    <property type="match status" value="1"/>
</dbReference>
<dbReference type="GO" id="GO:0004134">
    <property type="term" value="F:4-alpha-glucanotransferase activity"/>
    <property type="evidence" value="ECO:0007669"/>
    <property type="project" value="InterPro"/>
</dbReference>
<dbReference type="FunFam" id="1.50.10.10:FF:000073">
    <property type="entry name" value="Glycogen debranching enzyme, hypothetical (TreX-like)"/>
    <property type="match status" value="1"/>
</dbReference>
<dbReference type="InterPro" id="IPR012341">
    <property type="entry name" value="6hp_glycosidase-like_sf"/>
</dbReference>
<feature type="domain" description="Glycogen debranching enzyme bacterial and archaeal type N-terminal" evidence="2">
    <location>
        <begin position="19"/>
        <end position="238"/>
    </location>
</feature>
<evidence type="ECO:0000313" key="3">
    <source>
        <dbReference type="EMBL" id="MBW4563837.1"/>
    </source>
</evidence>
<reference evidence="3" key="1">
    <citation type="submission" date="2021-05" db="EMBL/GenBank/DDBJ databases">
        <authorList>
            <person name="Pietrasiak N."/>
            <person name="Ward R."/>
            <person name="Stajich J.E."/>
            <person name="Kurbessoian T."/>
        </authorList>
    </citation>
    <scope>NUCLEOTIDE SEQUENCE</scope>
    <source>
        <strain evidence="3">JT2-VF2</strain>
    </source>
</reference>
<organism evidence="3 4">
    <name type="scientific">Mojavia pulchra JT2-VF2</name>
    <dbReference type="NCBI Taxonomy" id="287848"/>
    <lineage>
        <taxon>Bacteria</taxon>
        <taxon>Bacillati</taxon>
        <taxon>Cyanobacteriota</taxon>
        <taxon>Cyanophyceae</taxon>
        <taxon>Nostocales</taxon>
        <taxon>Nostocaceae</taxon>
    </lineage>
</organism>
<evidence type="ECO:0000259" key="1">
    <source>
        <dbReference type="Pfam" id="PF06202"/>
    </source>
</evidence>
<evidence type="ECO:0000313" key="4">
    <source>
        <dbReference type="Proteomes" id="UP000715781"/>
    </source>
</evidence>
<dbReference type="Proteomes" id="UP000715781">
    <property type="component" value="Unassembled WGS sequence"/>
</dbReference>
<dbReference type="SUPFAM" id="SSF48208">
    <property type="entry name" value="Six-hairpin glycosidases"/>
    <property type="match status" value="1"/>
</dbReference>
<dbReference type="GO" id="GO:0004135">
    <property type="term" value="F:amylo-alpha-1,6-glucosidase activity"/>
    <property type="evidence" value="ECO:0007669"/>
    <property type="project" value="InterPro"/>
</dbReference>
<dbReference type="AlphaFoldDB" id="A0A951UHN5"/>
<evidence type="ECO:0000259" key="2">
    <source>
        <dbReference type="Pfam" id="PF12439"/>
    </source>
</evidence>
<dbReference type="EMBL" id="JAHHHN010000016">
    <property type="protein sequence ID" value="MBW4563837.1"/>
    <property type="molecule type" value="Genomic_DNA"/>
</dbReference>
<dbReference type="InterPro" id="IPR024742">
    <property type="entry name" value="Glycogen_debranch_N"/>
</dbReference>
<feature type="domain" description="Glycogen debranching enzyme C-terminal" evidence="1">
    <location>
        <begin position="284"/>
        <end position="647"/>
    </location>
</feature>
<sequence>MCIEFGREICGNLDIAELREWLVTNGIGGYASGTVAGLLTRRYHGLLVAALKPPLGRTLLLAKLDETAVYDGRSYSLHTNRWVDGIVSPQGYRHIESFSLEGTIPAWRFALADALLEKRVWMQQAANTTYVQYLLRRATQPLKLTLKAMVNYRDYHGDTQSNGWQMSVNRVTQGISITAYPGAVPLYLLSDKGDAAPVHHWYYGFDLAVERYRGLNDKEDHLHAASFEVTLQPGESLTFVASTEKQPDLNGEAAINLRRTYEQKLLEPLQSKDSPTWINHLILAADQFIVNRSVPEDSDGKSIIAGYHWFSDWGRDTMISLPGLTISTGRPKVARSILRTFSRYVDQGMLPNRFPDAGEQPEYNTVDATLWYFEAVRAYYSATGDDDLLNELFPVLADIIDCHFRGTRFNIHLDATDGLLYAGETSVQLTWMDAKVGDWVVTPRIGKPIEVNALWYNALRSMAKFAQQLGKPHQEYEAMADRGLSNFSRFWNQQTGYCYDVIDSPDGNDASLRPNQIFAVSLLESPLSPVQQKDVVDACGRMLLTSHGLRSLAPNHSQYQGIYGGDQYQRDGAYHQGTVWGWLLGPFVLAHLRVYQNPQQARQFLQPMANHLTAHGLGSLSEIFDGDPPMTPRGCIAQAWTVAEVLRAWLATIRN</sequence>
<dbReference type="InterPro" id="IPR008928">
    <property type="entry name" value="6-hairpin_glycosidase_sf"/>
</dbReference>
<reference evidence="3" key="2">
    <citation type="journal article" date="2022" name="Microbiol. Resour. Announc.">
        <title>Metagenome Sequencing to Explore Phylogenomics of Terrestrial Cyanobacteria.</title>
        <authorList>
            <person name="Ward R.D."/>
            <person name="Stajich J.E."/>
            <person name="Johansen J.R."/>
            <person name="Huntemann M."/>
            <person name="Clum A."/>
            <person name="Foster B."/>
            <person name="Foster B."/>
            <person name="Roux S."/>
            <person name="Palaniappan K."/>
            <person name="Varghese N."/>
            <person name="Mukherjee S."/>
            <person name="Reddy T.B.K."/>
            <person name="Daum C."/>
            <person name="Copeland A."/>
            <person name="Chen I.A."/>
            <person name="Ivanova N.N."/>
            <person name="Kyrpides N.C."/>
            <person name="Shapiro N."/>
            <person name="Eloe-Fadrosh E.A."/>
            <person name="Pietrasiak N."/>
        </authorList>
    </citation>
    <scope>NUCLEOTIDE SEQUENCE</scope>
    <source>
        <strain evidence="3">JT2-VF2</strain>
    </source>
</reference>
<dbReference type="PANTHER" id="PTHR10569">
    <property type="entry name" value="GLYCOGEN DEBRANCHING ENZYME"/>
    <property type="match status" value="1"/>
</dbReference>
<protein>
    <submittedName>
        <fullName evidence="3">Amylo-alpha-1,6-glucosidase</fullName>
    </submittedName>
</protein>
<dbReference type="InterPro" id="IPR032790">
    <property type="entry name" value="GDE_C"/>
</dbReference>
<name>A0A951UHN5_9NOST</name>
<dbReference type="Gene3D" id="1.50.10.10">
    <property type="match status" value="1"/>
</dbReference>